<organism evidence="2 3">
    <name type="scientific">Triticum urartu</name>
    <name type="common">Red wild einkorn</name>
    <name type="synonym">Crithodium urartu</name>
    <dbReference type="NCBI Taxonomy" id="4572"/>
    <lineage>
        <taxon>Eukaryota</taxon>
        <taxon>Viridiplantae</taxon>
        <taxon>Streptophyta</taxon>
        <taxon>Embryophyta</taxon>
        <taxon>Tracheophyta</taxon>
        <taxon>Spermatophyta</taxon>
        <taxon>Magnoliopsida</taxon>
        <taxon>Liliopsida</taxon>
        <taxon>Poales</taxon>
        <taxon>Poaceae</taxon>
        <taxon>BOP clade</taxon>
        <taxon>Pooideae</taxon>
        <taxon>Triticodae</taxon>
        <taxon>Triticeae</taxon>
        <taxon>Triticinae</taxon>
        <taxon>Triticum</taxon>
    </lineage>
</organism>
<evidence type="ECO:0000313" key="2">
    <source>
        <dbReference type="EnsemblPlants" id="TuG1812G0400002539.01.T01.cds266742"/>
    </source>
</evidence>
<dbReference type="Gramene" id="TuG1812G0400002539.01.T01">
    <property type="protein sequence ID" value="TuG1812G0400002539.01.T01.cds266742"/>
    <property type="gene ID" value="TuG1812G0400002539.01"/>
</dbReference>
<proteinExistence type="predicted"/>
<dbReference type="Proteomes" id="UP000015106">
    <property type="component" value="Chromosome 4"/>
</dbReference>
<evidence type="ECO:0000256" key="1">
    <source>
        <dbReference type="SAM" id="MobiDB-lite"/>
    </source>
</evidence>
<accession>A0A8R7U7M7</accession>
<sequence>MSGHGRSPHHERPLQNLHHLPHGRPHRLALLYAPARDAARPAQLDHVCVPRQPLVQERDKLPLADLGGRPEREVARAAAAGVPVPPPGNELQQRHAVAVHVRLGRDGQALDPLRRQVPHRAPRRGQRVAEVPPDELRHAEVGHLGVEGRVQEYVLRLHIAVHDALLALLVEVGEAPGDAGHDPKPGAPVQQSEARAGHGGRQGAVGHVVVHQQPLAPRRAEPAKAHEIDVVDRAEGPHLGAELLLPLRRSLEPLDGHRGVVTVTERPLVHGAEAPHAQLLGEVVRAPRQMAVAEHQKRAV</sequence>
<name>A0A8R7U7M7_TRIUA</name>
<reference evidence="3" key="1">
    <citation type="journal article" date="2013" name="Nature">
        <title>Draft genome of the wheat A-genome progenitor Triticum urartu.</title>
        <authorList>
            <person name="Ling H.Q."/>
            <person name="Zhao S."/>
            <person name="Liu D."/>
            <person name="Wang J."/>
            <person name="Sun H."/>
            <person name="Zhang C."/>
            <person name="Fan H."/>
            <person name="Li D."/>
            <person name="Dong L."/>
            <person name="Tao Y."/>
            <person name="Gao C."/>
            <person name="Wu H."/>
            <person name="Li Y."/>
            <person name="Cui Y."/>
            <person name="Guo X."/>
            <person name="Zheng S."/>
            <person name="Wang B."/>
            <person name="Yu K."/>
            <person name="Liang Q."/>
            <person name="Yang W."/>
            <person name="Lou X."/>
            <person name="Chen J."/>
            <person name="Feng M."/>
            <person name="Jian J."/>
            <person name="Zhang X."/>
            <person name="Luo G."/>
            <person name="Jiang Y."/>
            <person name="Liu J."/>
            <person name="Wang Z."/>
            <person name="Sha Y."/>
            <person name="Zhang B."/>
            <person name="Wu H."/>
            <person name="Tang D."/>
            <person name="Shen Q."/>
            <person name="Xue P."/>
            <person name="Zou S."/>
            <person name="Wang X."/>
            <person name="Liu X."/>
            <person name="Wang F."/>
            <person name="Yang Y."/>
            <person name="An X."/>
            <person name="Dong Z."/>
            <person name="Zhang K."/>
            <person name="Zhang X."/>
            <person name="Luo M.C."/>
            <person name="Dvorak J."/>
            <person name="Tong Y."/>
            <person name="Wang J."/>
            <person name="Yang H."/>
            <person name="Li Z."/>
            <person name="Wang D."/>
            <person name="Zhang A."/>
            <person name="Wang J."/>
        </authorList>
    </citation>
    <scope>NUCLEOTIDE SEQUENCE</scope>
    <source>
        <strain evidence="3">cv. G1812</strain>
    </source>
</reference>
<reference evidence="2" key="3">
    <citation type="submission" date="2022-06" db="UniProtKB">
        <authorList>
            <consortium name="EnsemblPlants"/>
        </authorList>
    </citation>
    <scope>IDENTIFICATION</scope>
</reference>
<evidence type="ECO:0000313" key="3">
    <source>
        <dbReference type="Proteomes" id="UP000015106"/>
    </source>
</evidence>
<dbReference type="AlphaFoldDB" id="A0A8R7U7M7"/>
<keyword evidence="3" id="KW-1185">Reference proteome</keyword>
<feature type="region of interest" description="Disordered" evidence="1">
    <location>
        <begin position="1"/>
        <end position="21"/>
    </location>
</feature>
<feature type="region of interest" description="Disordered" evidence="1">
    <location>
        <begin position="177"/>
        <end position="202"/>
    </location>
</feature>
<reference evidence="2" key="2">
    <citation type="submission" date="2018-03" db="EMBL/GenBank/DDBJ databases">
        <title>The Triticum urartu genome reveals the dynamic nature of wheat genome evolution.</title>
        <authorList>
            <person name="Ling H."/>
            <person name="Ma B."/>
            <person name="Shi X."/>
            <person name="Liu H."/>
            <person name="Dong L."/>
            <person name="Sun H."/>
            <person name="Cao Y."/>
            <person name="Gao Q."/>
            <person name="Zheng S."/>
            <person name="Li Y."/>
            <person name="Yu Y."/>
            <person name="Du H."/>
            <person name="Qi M."/>
            <person name="Li Y."/>
            <person name="Yu H."/>
            <person name="Cui Y."/>
            <person name="Wang N."/>
            <person name="Chen C."/>
            <person name="Wu H."/>
            <person name="Zhao Y."/>
            <person name="Zhang J."/>
            <person name="Li Y."/>
            <person name="Zhou W."/>
            <person name="Zhang B."/>
            <person name="Hu W."/>
            <person name="Eijk M."/>
            <person name="Tang J."/>
            <person name="Witsenboer H."/>
            <person name="Zhao S."/>
            <person name="Li Z."/>
            <person name="Zhang A."/>
            <person name="Wang D."/>
            <person name="Liang C."/>
        </authorList>
    </citation>
    <scope>NUCLEOTIDE SEQUENCE [LARGE SCALE GENOMIC DNA]</scope>
    <source>
        <strain evidence="2">cv. G1812</strain>
    </source>
</reference>
<dbReference type="EnsemblPlants" id="TuG1812G0400002539.01.T01">
    <property type="protein sequence ID" value="TuG1812G0400002539.01.T01.cds266742"/>
    <property type="gene ID" value="TuG1812G0400002539.01"/>
</dbReference>
<protein>
    <submittedName>
        <fullName evidence="2">Uncharacterized protein</fullName>
    </submittedName>
</protein>